<keyword evidence="1" id="KW-0732">Signal</keyword>
<gene>
    <name evidence="3" type="ORF">NCTC10801_00148</name>
</gene>
<evidence type="ECO:0000259" key="2">
    <source>
        <dbReference type="Pfam" id="PF26367"/>
    </source>
</evidence>
<dbReference type="Proteomes" id="UP000254649">
    <property type="component" value="Unassembled WGS sequence"/>
</dbReference>
<keyword evidence="4" id="KW-1185">Reference proteome</keyword>
<dbReference type="InterPro" id="IPR058408">
    <property type="entry name" value="DUF8095"/>
</dbReference>
<evidence type="ECO:0000313" key="4">
    <source>
        <dbReference type="Proteomes" id="UP000254649"/>
    </source>
</evidence>
<dbReference type="PROSITE" id="PS51257">
    <property type="entry name" value="PROKAR_LIPOPROTEIN"/>
    <property type="match status" value="1"/>
</dbReference>
<dbReference type="Pfam" id="PF26367">
    <property type="entry name" value="DUF8095"/>
    <property type="match status" value="1"/>
</dbReference>
<proteinExistence type="predicted"/>
<feature type="chain" id="PRO_5016804867" description="DUF8095 domain-containing protein" evidence="1">
    <location>
        <begin position="28"/>
        <end position="237"/>
    </location>
</feature>
<protein>
    <recommendedName>
        <fullName evidence="2">DUF8095 domain-containing protein</fullName>
    </recommendedName>
</protein>
<dbReference type="EMBL" id="UFRQ01000003">
    <property type="protein sequence ID" value="SUT87365.1"/>
    <property type="molecule type" value="Genomic_DNA"/>
</dbReference>
<reference evidence="3 4" key="1">
    <citation type="submission" date="2018-06" db="EMBL/GenBank/DDBJ databases">
        <authorList>
            <consortium name="Pathogen Informatics"/>
            <person name="Doyle S."/>
        </authorList>
    </citation>
    <scope>NUCLEOTIDE SEQUENCE [LARGE SCALE GENOMIC DNA]</scope>
    <source>
        <strain evidence="3 4">NCTC10801</strain>
    </source>
</reference>
<name>A0A380TLJ3_9PAST</name>
<evidence type="ECO:0000313" key="3">
    <source>
        <dbReference type="EMBL" id="SUT87365.1"/>
    </source>
</evidence>
<feature type="domain" description="DUF8095" evidence="2">
    <location>
        <begin position="97"/>
        <end position="234"/>
    </location>
</feature>
<organism evidence="3 4">
    <name type="scientific">[Actinobacillus] rossii</name>
    <dbReference type="NCBI Taxonomy" id="123820"/>
    <lineage>
        <taxon>Bacteria</taxon>
        <taxon>Pseudomonadati</taxon>
        <taxon>Pseudomonadota</taxon>
        <taxon>Gammaproteobacteria</taxon>
        <taxon>Pasteurellales</taxon>
        <taxon>Pasteurellaceae</taxon>
    </lineage>
</organism>
<dbReference type="OrthoDB" id="5677005at2"/>
<sequence length="237" mass="26691">MKRRNKLIQISLILTALSGCASNGDFANLDWRPFKDIDGSVQEIGFYSWKVQTFQDGKTVERDAHMAYLAQPFGKLKAKKELGEMYPLGRANENSATATIFLLNGKSVNIYDEQNIKALGQANSFDFYEFGGMRLSHAKFSAKKAICQDFKGKTGVELLMTTNYYPENSFTDFYTALIDVKLRHSVAPTEIGYTPSFTGHNEKLQKEIKAQEQKLGKNSVINNIKEKASILFNIICK</sequence>
<evidence type="ECO:0000256" key="1">
    <source>
        <dbReference type="SAM" id="SignalP"/>
    </source>
</evidence>
<accession>A0A380TLJ3</accession>
<feature type="signal peptide" evidence="1">
    <location>
        <begin position="1"/>
        <end position="27"/>
    </location>
</feature>
<dbReference type="AlphaFoldDB" id="A0A380TLJ3"/>